<dbReference type="Pfam" id="PF00248">
    <property type="entry name" value="Aldo_ket_red"/>
    <property type="match status" value="1"/>
</dbReference>
<dbReference type="PANTHER" id="PTHR43312:SF1">
    <property type="entry name" value="NADP-DEPENDENT OXIDOREDUCTASE DOMAIN-CONTAINING PROTEIN"/>
    <property type="match status" value="1"/>
</dbReference>
<dbReference type="CDD" id="cd19095">
    <property type="entry name" value="AKR_PA4992-like"/>
    <property type="match status" value="1"/>
</dbReference>
<comment type="caution">
    <text evidence="2">The sequence shown here is derived from an EMBL/GenBank/DDBJ whole genome shotgun (WGS) entry which is preliminary data.</text>
</comment>
<dbReference type="Proteomes" id="UP000295621">
    <property type="component" value="Unassembled WGS sequence"/>
</dbReference>
<dbReference type="InterPro" id="IPR036812">
    <property type="entry name" value="NAD(P)_OxRdtase_dom_sf"/>
</dbReference>
<organism evidence="2 3">
    <name type="scientific">Jiangella ureilytica</name>
    <dbReference type="NCBI Taxonomy" id="2530374"/>
    <lineage>
        <taxon>Bacteria</taxon>
        <taxon>Bacillati</taxon>
        <taxon>Actinomycetota</taxon>
        <taxon>Actinomycetes</taxon>
        <taxon>Jiangellales</taxon>
        <taxon>Jiangellaceae</taxon>
        <taxon>Jiangella</taxon>
    </lineage>
</organism>
<dbReference type="SUPFAM" id="SSF51430">
    <property type="entry name" value="NAD(P)-linked oxidoreductase"/>
    <property type="match status" value="1"/>
</dbReference>
<protein>
    <submittedName>
        <fullName evidence="2">Aldo/keto reductase</fullName>
    </submittedName>
</protein>
<dbReference type="AlphaFoldDB" id="A0A4R4RW42"/>
<proteinExistence type="predicted"/>
<evidence type="ECO:0000313" key="3">
    <source>
        <dbReference type="Proteomes" id="UP000295621"/>
    </source>
</evidence>
<evidence type="ECO:0000259" key="1">
    <source>
        <dbReference type="Pfam" id="PF00248"/>
    </source>
</evidence>
<dbReference type="EMBL" id="SMKL01000013">
    <property type="protein sequence ID" value="TDC52813.1"/>
    <property type="molecule type" value="Genomic_DNA"/>
</dbReference>
<evidence type="ECO:0000313" key="2">
    <source>
        <dbReference type="EMBL" id="TDC52813.1"/>
    </source>
</evidence>
<keyword evidence="3" id="KW-1185">Reference proteome</keyword>
<feature type="domain" description="NADP-dependent oxidoreductase" evidence="1">
    <location>
        <begin position="18"/>
        <end position="283"/>
    </location>
</feature>
<dbReference type="InterPro" id="IPR023210">
    <property type="entry name" value="NADP_OxRdtase_dom"/>
</dbReference>
<dbReference type="InterPro" id="IPR053135">
    <property type="entry name" value="AKR2_Oxidoreductase"/>
</dbReference>
<accession>A0A4R4RW42</accession>
<sequence>MSLPHRTLGRTGLQVSTLGYGGIDLRGLPVGRHLASDEADRLLNTVLDEGITLVDTSIDYGLSEELIGRHLAHRRDEFVLTGKCGCAPGREVFGLAPARTPHDYRPRTIRAGVEQSLRRLRTDRLDVVQVHRAPGRSVLERDDTVAALLELKEAGKVRFLGVSSELPEIEEHLAMDVFDVFQIPYSALQPEYEAVVTRAARTGAGVIVRSGAGRVLPRPAGQADGGRQSYAEAWRRSGLDGLRGAMPPIELLLRHLLSRPDVSTVLIGSTDVAHVRENVAAAQRGGLPAGLYQAVQVATRAATSAGG</sequence>
<dbReference type="Gene3D" id="3.20.20.100">
    <property type="entry name" value="NADP-dependent oxidoreductase domain"/>
    <property type="match status" value="1"/>
</dbReference>
<dbReference type="PANTHER" id="PTHR43312">
    <property type="entry name" value="D-THREO-ALDOSE 1-DEHYDROGENASE"/>
    <property type="match status" value="1"/>
</dbReference>
<reference evidence="2 3" key="1">
    <citation type="submission" date="2019-02" db="EMBL/GenBank/DDBJ databases">
        <title>Draft genome sequences of novel Actinobacteria.</title>
        <authorList>
            <person name="Sahin N."/>
            <person name="Ay H."/>
            <person name="Saygin H."/>
        </authorList>
    </citation>
    <scope>NUCLEOTIDE SEQUENCE [LARGE SCALE GENOMIC DNA]</scope>
    <source>
        <strain evidence="2 3">KC603</strain>
    </source>
</reference>
<dbReference type="OrthoDB" id="9768851at2"/>
<gene>
    <name evidence="2" type="ORF">E1212_07960</name>
</gene>
<name>A0A4R4RW42_9ACTN</name>